<evidence type="ECO:0000313" key="1">
    <source>
        <dbReference type="EMBL" id="KAJ9088655.1"/>
    </source>
</evidence>
<dbReference type="EMBL" id="QTSX02000100">
    <property type="protein sequence ID" value="KAJ9088655.1"/>
    <property type="molecule type" value="Genomic_DNA"/>
</dbReference>
<sequence length="206" mass="23502">MSKLADAHSKMEALIKEFNDFSQNNQSELNRLKDLDHTAEAKIVKLKDNFVKYDNHLQMALEEKLATFYKETEEALLLASQTPAAQEINKVDKRHEQQQAALQAEICNFCNTVQEANEKATAQESTLEEHSEGMVHCGTLIKRLCGAMRELEAQLAEVRLEIQEGRYRCNQAYSLPHMCLMKDLERALLYVNQLAPPTKMTPSHLP</sequence>
<accession>A0ACC2UP35</accession>
<name>A0ACC2UP35_9FUNG</name>
<gene>
    <name evidence="1" type="ORF">DSO57_1020986</name>
</gene>
<dbReference type="Proteomes" id="UP001165960">
    <property type="component" value="Unassembled WGS sequence"/>
</dbReference>
<proteinExistence type="predicted"/>
<reference evidence="1" key="1">
    <citation type="submission" date="2022-04" db="EMBL/GenBank/DDBJ databases">
        <title>Genome of the entomopathogenic fungus Entomophthora muscae.</title>
        <authorList>
            <person name="Elya C."/>
            <person name="Lovett B.R."/>
            <person name="Lee E."/>
            <person name="Macias A.M."/>
            <person name="Hajek A.E."/>
            <person name="De Bivort B.L."/>
            <person name="Kasson M.T."/>
            <person name="De Fine Licht H.H."/>
            <person name="Stajich J.E."/>
        </authorList>
    </citation>
    <scope>NUCLEOTIDE SEQUENCE</scope>
    <source>
        <strain evidence="1">Berkeley</strain>
    </source>
</reference>
<protein>
    <submittedName>
        <fullName evidence="1">Uncharacterized protein</fullName>
    </submittedName>
</protein>
<evidence type="ECO:0000313" key="2">
    <source>
        <dbReference type="Proteomes" id="UP001165960"/>
    </source>
</evidence>
<organism evidence="1 2">
    <name type="scientific">Entomophthora muscae</name>
    <dbReference type="NCBI Taxonomy" id="34485"/>
    <lineage>
        <taxon>Eukaryota</taxon>
        <taxon>Fungi</taxon>
        <taxon>Fungi incertae sedis</taxon>
        <taxon>Zoopagomycota</taxon>
        <taxon>Entomophthoromycotina</taxon>
        <taxon>Entomophthoromycetes</taxon>
        <taxon>Entomophthorales</taxon>
        <taxon>Entomophthoraceae</taxon>
        <taxon>Entomophthora</taxon>
    </lineage>
</organism>
<keyword evidence="2" id="KW-1185">Reference proteome</keyword>
<comment type="caution">
    <text evidence="1">The sequence shown here is derived from an EMBL/GenBank/DDBJ whole genome shotgun (WGS) entry which is preliminary data.</text>
</comment>